<gene>
    <name evidence="1" type="ORF">A8990_11144</name>
</gene>
<dbReference type="RefSeq" id="WP_116189170.1">
    <property type="nucleotide sequence ID" value="NZ_QTTN01000011.1"/>
</dbReference>
<organism evidence="1 2">
    <name type="scientific">Paenibacillus taihuensis</name>
    <dbReference type="NCBI Taxonomy" id="1156355"/>
    <lineage>
        <taxon>Bacteria</taxon>
        <taxon>Bacillati</taxon>
        <taxon>Bacillota</taxon>
        <taxon>Bacilli</taxon>
        <taxon>Bacillales</taxon>
        <taxon>Paenibacillaceae</taxon>
        <taxon>Paenibacillus</taxon>
    </lineage>
</organism>
<sequence length="70" mass="7320">MAEKETVAGAKTNAEAAALKADAQQPEQIVGAEPEAGAVVMEPAVGPEGAAPHWREFYQAIRDAVEAMRS</sequence>
<evidence type="ECO:0000313" key="2">
    <source>
        <dbReference type="Proteomes" id="UP000256304"/>
    </source>
</evidence>
<protein>
    <submittedName>
        <fullName evidence="1">Uncharacterized protein</fullName>
    </submittedName>
</protein>
<name>A0A3D9S126_9BACL</name>
<dbReference type="OrthoDB" id="2667315at2"/>
<accession>A0A3D9S126</accession>
<dbReference type="EMBL" id="QTTN01000011">
    <property type="protein sequence ID" value="REE86147.1"/>
    <property type="molecule type" value="Genomic_DNA"/>
</dbReference>
<proteinExistence type="predicted"/>
<evidence type="ECO:0000313" key="1">
    <source>
        <dbReference type="EMBL" id="REE86147.1"/>
    </source>
</evidence>
<dbReference type="Proteomes" id="UP000256304">
    <property type="component" value="Unassembled WGS sequence"/>
</dbReference>
<dbReference type="AlphaFoldDB" id="A0A3D9S126"/>
<comment type="caution">
    <text evidence="1">The sequence shown here is derived from an EMBL/GenBank/DDBJ whole genome shotgun (WGS) entry which is preliminary data.</text>
</comment>
<keyword evidence="2" id="KW-1185">Reference proteome</keyword>
<reference evidence="1 2" key="1">
    <citation type="submission" date="2018-08" db="EMBL/GenBank/DDBJ databases">
        <title>Genomic Encyclopedia of Type Strains, Phase III (KMG-III): the genomes of soil and plant-associated and newly described type strains.</title>
        <authorList>
            <person name="Whitman W."/>
        </authorList>
    </citation>
    <scope>NUCLEOTIDE SEQUENCE [LARGE SCALE GENOMIC DNA]</scope>
    <source>
        <strain evidence="1 2">CGMCC 1.10966</strain>
    </source>
</reference>